<keyword evidence="15" id="KW-1185">Reference proteome</keyword>
<keyword evidence="10 12" id="KW-0807">Transducer</keyword>
<dbReference type="OrthoDB" id="8876749at2759"/>
<feature type="transmembrane region" description="Helical" evidence="13">
    <location>
        <begin position="165"/>
        <end position="189"/>
    </location>
</feature>
<keyword evidence="4 12" id="KW-0716">Sensory transduction</keyword>
<protein>
    <recommendedName>
        <fullName evidence="12">Taste receptor type 2</fullName>
    </recommendedName>
</protein>
<comment type="subcellular location">
    <subcellularLocation>
        <location evidence="1 12">Membrane</location>
        <topology evidence="1 12">Multi-pass membrane protein</topology>
    </subcellularLocation>
</comment>
<reference evidence="14" key="2">
    <citation type="submission" date="2025-09" db="UniProtKB">
        <authorList>
            <consortium name="Ensembl"/>
        </authorList>
    </citation>
    <scope>IDENTIFICATION</scope>
</reference>
<dbReference type="Pfam" id="PF05296">
    <property type="entry name" value="TAS2R"/>
    <property type="match status" value="1"/>
</dbReference>
<evidence type="ECO:0000256" key="11">
    <source>
        <dbReference type="RuleBase" id="RU004423"/>
    </source>
</evidence>
<keyword evidence="9 12" id="KW-0675">Receptor</keyword>
<evidence type="ECO:0000256" key="2">
    <source>
        <dbReference type="ARBA" id="ARBA00007376"/>
    </source>
</evidence>
<proteinExistence type="inferred from homology"/>
<keyword evidence="7 12" id="KW-0297">G-protein coupled receptor</keyword>
<organism evidence="14 15">
    <name type="scientific">Leptobrachium leishanense</name>
    <name type="common">Leishan spiny toad</name>
    <dbReference type="NCBI Taxonomy" id="445787"/>
    <lineage>
        <taxon>Eukaryota</taxon>
        <taxon>Metazoa</taxon>
        <taxon>Chordata</taxon>
        <taxon>Craniata</taxon>
        <taxon>Vertebrata</taxon>
        <taxon>Euteleostomi</taxon>
        <taxon>Amphibia</taxon>
        <taxon>Batrachia</taxon>
        <taxon>Anura</taxon>
        <taxon>Pelobatoidea</taxon>
        <taxon>Megophryidae</taxon>
        <taxon>Leptobrachium</taxon>
    </lineage>
</organism>
<dbReference type="PANTHER" id="PTHR11394">
    <property type="entry name" value="TASTE RECEPTOR TYPE 2"/>
    <property type="match status" value="1"/>
</dbReference>
<comment type="similarity">
    <text evidence="2 11">Belongs to the G-protein coupled receptor T2R family.</text>
</comment>
<feature type="transmembrane region" description="Helical" evidence="13">
    <location>
        <begin position="114"/>
        <end position="135"/>
    </location>
</feature>
<keyword evidence="6 13" id="KW-1133">Transmembrane helix</keyword>
<dbReference type="GO" id="GO:0033038">
    <property type="term" value="F:bitter taste receptor activity"/>
    <property type="evidence" value="ECO:0007669"/>
    <property type="project" value="InterPro"/>
</dbReference>
<dbReference type="Proteomes" id="UP000694569">
    <property type="component" value="Unplaced"/>
</dbReference>
<evidence type="ECO:0000256" key="9">
    <source>
        <dbReference type="ARBA" id="ARBA00023170"/>
    </source>
</evidence>
<evidence type="ECO:0000256" key="10">
    <source>
        <dbReference type="ARBA" id="ARBA00023224"/>
    </source>
</evidence>
<sequence length="297" mass="32749">MDITACLVTVLLEAIIGLAANVFIVSNISINYLRGETMSSINKILLSLGISNMCFAVASSSNLILSCLIPSLNRHINIVSCALHTLCLCVFHFIKIVNFSTPFLSWVKTRITAVVSWLILVSEVVSVGSSIFITLEFVSKHGVDVNVSTVVPSNGSWSREDTLSYMRYTFVAICLPVILGFVIICWTIAHLKHHGRRMKVTMGASGSASVKAHQTAANTMIRLLTLYAFIYIDTVIFCFDVFPIKSVGYWFSVLILISFTPAQSVLLITGNPKLKGLCCKMLCLQGRRDLHYKEEGL</sequence>
<keyword evidence="3 12" id="KW-0919">Taste</keyword>
<evidence type="ECO:0000256" key="12">
    <source>
        <dbReference type="RuleBase" id="RU004424"/>
    </source>
</evidence>
<name>A0A8C5QC82_9ANUR</name>
<evidence type="ECO:0000256" key="8">
    <source>
        <dbReference type="ARBA" id="ARBA00023136"/>
    </source>
</evidence>
<evidence type="ECO:0000256" key="7">
    <source>
        <dbReference type="ARBA" id="ARBA00023040"/>
    </source>
</evidence>
<evidence type="ECO:0000256" key="6">
    <source>
        <dbReference type="ARBA" id="ARBA00022989"/>
    </source>
</evidence>
<dbReference type="GO" id="GO:0016020">
    <property type="term" value="C:membrane"/>
    <property type="evidence" value="ECO:0007669"/>
    <property type="project" value="UniProtKB-SubCell"/>
</dbReference>
<dbReference type="SUPFAM" id="SSF81321">
    <property type="entry name" value="Family A G protein-coupled receptor-like"/>
    <property type="match status" value="1"/>
</dbReference>
<feature type="transmembrane region" description="Helical" evidence="13">
    <location>
        <begin position="223"/>
        <end position="242"/>
    </location>
</feature>
<feature type="transmembrane region" description="Helical" evidence="13">
    <location>
        <begin position="14"/>
        <end position="33"/>
    </location>
</feature>
<feature type="transmembrane region" description="Helical" evidence="13">
    <location>
        <begin position="45"/>
        <end position="64"/>
    </location>
</feature>
<dbReference type="GeneTree" id="ENSGT01150000286961"/>
<dbReference type="InterPro" id="IPR007960">
    <property type="entry name" value="TAS2R"/>
</dbReference>
<evidence type="ECO:0000256" key="4">
    <source>
        <dbReference type="ARBA" id="ARBA00022606"/>
    </source>
</evidence>
<feature type="transmembrane region" description="Helical" evidence="13">
    <location>
        <begin position="76"/>
        <end position="94"/>
    </location>
</feature>
<evidence type="ECO:0000256" key="13">
    <source>
        <dbReference type="SAM" id="Phobius"/>
    </source>
</evidence>
<keyword evidence="8 12" id="KW-0472">Membrane</keyword>
<evidence type="ECO:0000313" key="15">
    <source>
        <dbReference type="Proteomes" id="UP000694569"/>
    </source>
</evidence>
<reference evidence="14" key="1">
    <citation type="submission" date="2025-08" db="UniProtKB">
        <authorList>
            <consortium name="Ensembl"/>
        </authorList>
    </citation>
    <scope>IDENTIFICATION</scope>
</reference>
<dbReference type="GO" id="GO:0004930">
    <property type="term" value="F:G protein-coupled receptor activity"/>
    <property type="evidence" value="ECO:0007669"/>
    <property type="project" value="UniProtKB-KW"/>
</dbReference>
<keyword evidence="5 12" id="KW-0812">Transmembrane</keyword>
<dbReference type="Ensembl" id="ENSLLET00000037595.1">
    <property type="protein sequence ID" value="ENSLLEP00000036195.1"/>
    <property type="gene ID" value="ENSLLEG00000022919.1"/>
</dbReference>
<accession>A0A8C5QC82</accession>
<dbReference type="PANTHER" id="PTHR11394:SF47">
    <property type="entry name" value="TASTE RECEPTOR TYPE 2 MEMBER 40"/>
    <property type="match status" value="1"/>
</dbReference>
<dbReference type="AlphaFoldDB" id="A0A8C5QC82"/>
<evidence type="ECO:0000256" key="3">
    <source>
        <dbReference type="ARBA" id="ARBA00022480"/>
    </source>
</evidence>
<evidence type="ECO:0000256" key="1">
    <source>
        <dbReference type="ARBA" id="ARBA00004141"/>
    </source>
</evidence>
<evidence type="ECO:0000256" key="5">
    <source>
        <dbReference type="ARBA" id="ARBA00022692"/>
    </source>
</evidence>
<evidence type="ECO:0000313" key="14">
    <source>
        <dbReference type="Ensembl" id="ENSLLEP00000036195.1"/>
    </source>
</evidence>
<feature type="transmembrane region" description="Helical" evidence="13">
    <location>
        <begin position="248"/>
        <end position="268"/>
    </location>
</feature>
<dbReference type="Gene3D" id="1.20.1070.10">
    <property type="entry name" value="Rhodopsin 7-helix transmembrane proteins"/>
    <property type="match status" value="1"/>
</dbReference>